<evidence type="ECO:0000256" key="4">
    <source>
        <dbReference type="ARBA" id="ARBA00022801"/>
    </source>
</evidence>
<evidence type="ECO:0000256" key="2">
    <source>
        <dbReference type="ARBA" id="ARBA00022723"/>
    </source>
</evidence>
<evidence type="ECO:0000259" key="14">
    <source>
        <dbReference type="PROSITE" id="PS51194"/>
    </source>
</evidence>
<keyword evidence="7" id="KW-0238">DNA-binding</keyword>
<dbReference type="GO" id="GO:0016787">
    <property type="term" value="F:hydrolase activity"/>
    <property type="evidence" value="ECO:0007669"/>
    <property type="project" value="UniProtKB-KW"/>
</dbReference>
<keyword evidence="2" id="KW-0479">Metal-binding</keyword>
<keyword evidence="8" id="KW-0413">Isomerase</keyword>
<dbReference type="GO" id="GO:0006260">
    <property type="term" value="P:DNA replication"/>
    <property type="evidence" value="ECO:0007669"/>
    <property type="project" value="InterPro"/>
</dbReference>
<dbReference type="InterPro" id="IPR036390">
    <property type="entry name" value="WH_DNA-bd_sf"/>
</dbReference>
<evidence type="ECO:0000256" key="6">
    <source>
        <dbReference type="ARBA" id="ARBA00022840"/>
    </source>
</evidence>
<dbReference type="SUPFAM" id="SSF52540">
    <property type="entry name" value="P-loop containing nucleoside triphosphate hydrolases"/>
    <property type="match status" value="1"/>
</dbReference>
<dbReference type="GO" id="GO:0005694">
    <property type="term" value="C:chromosome"/>
    <property type="evidence" value="ECO:0007669"/>
    <property type="project" value="TreeGrafter"/>
</dbReference>
<dbReference type="Pfam" id="PF16124">
    <property type="entry name" value="RecQ_Zn_bind"/>
    <property type="match status" value="1"/>
</dbReference>
<dbReference type="SMART" id="SM00487">
    <property type="entry name" value="DEXDc"/>
    <property type="match status" value="1"/>
</dbReference>
<organism evidence="15 16">
    <name type="scientific">Marinomonas communis</name>
    <dbReference type="NCBI Taxonomy" id="28254"/>
    <lineage>
        <taxon>Bacteria</taxon>
        <taxon>Pseudomonadati</taxon>
        <taxon>Pseudomonadota</taxon>
        <taxon>Gammaproteobacteria</taxon>
        <taxon>Oceanospirillales</taxon>
        <taxon>Oceanospirillaceae</taxon>
        <taxon>Marinomonas</taxon>
    </lineage>
</organism>
<evidence type="ECO:0000256" key="8">
    <source>
        <dbReference type="ARBA" id="ARBA00023235"/>
    </source>
</evidence>
<name>A0A4R6X8F6_9GAMM</name>
<dbReference type="PANTHER" id="PTHR13710">
    <property type="entry name" value="DNA HELICASE RECQ FAMILY MEMBER"/>
    <property type="match status" value="1"/>
</dbReference>
<dbReference type="EC" id="5.6.2.4" evidence="10"/>
<dbReference type="Gene3D" id="1.10.10.10">
    <property type="entry name" value="Winged helix-like DNA-binding domain superfamily/Winged helix DNA-binding domain"/>
    <property type="match status" value="1"/>
</dbReference>
<dbReference type="PANTHER" id="PTHR13710:SF105">
    <property type="entry name" value="ATP-DEPENDENT DNA HELICASE Q1"/>
    <property type="match status" value="1"/>
</dbReference>
<evidence type="ECO:0000256" key="5">
    <source>
        <dbReference type="ARBA" id="ARBA00022806"/>
    </source>
</evidence>
<dbReference type="InterPro" id="IPR018982">
    <property type="entry name" value="RQC_domain"/>
</dbReference>
<dbReference type="PROSITE" id="PS51192">
    <property type="entry name" value="HELICASE_ATP_BIND_1"/>
    <property type="match status" value="1"/>
</dbReference>
<dbReference type="GO" id="GO:0003677">
    <property type="term" value="F:DNA binding"/>
    <property type="evidence" value="ECO:0007669"/>
    <property type="project" value="UniProtKB-KW"/>
</dbReference>
<evidence type="ECO:0000313" key="15">
    <source>
        <dbReference type="EMBL" id="TDR15356.1"/>
    </source>
</evidence>
<dbReference type="Gene3D" id="3.40.50.300">
    <property type="entry name" value="P-loop containing nucleotide triphosphate hydrolases"/>
    <property type="match status" value="2"/>
</dbReference>
<dbReference type="GO" id="GO:0043138">
    <property type="term" value="F:3'-5' DNA helicase activity"/>
    <property type="evidence" value="ECO:0007669"/>
    <property type="project" value="UniProtKB-EC"/>
</dbReference>
<dbReference type="GO" id="GO:0006281">
    <property type="term" value="P:DNA repair"/>
    <property type="evidence" value="ECO:0007669"/>
    <property type="project" value="InterPro"/>
</dbReference>
<dbReference type="OrthoDB" id="9760034at2"/>
<dbReference type="AlphaFoldDB" id="A0A4R6X8F6"/>
<evidence type="ECO:0000256" key="9">
    <source>
        <dbReference type="ARBA" id="ARBA00034617"/>
    </source>
</evidence>
<keyword evidence="5 15" id="KW-0347">Helicase</keyword>
<comment type="similarity">
    <text evidence="1">Belongs to the helicase family. RecQ subfamily.</text>
</comment>
<keyword evidence="3" id="KW-0547">Nucleotide-binding</keyword>
<evidence type="ECO:0000313" key="16">
    <source>
        <dbReference type="Proteomes" id="UP000295729"/>
    </source>
</evidence>
<dbReference type="GO" id="GO:0046872">
    <property type="term" value="F:metal ion binding"/>
    <property type="evidence" value="ECO:0007669"/>
    <property type="project" value="UniProtKB-KW"/>
</dbReference>
<dbReference type="Proteomes" id="UP000295729">
    <property type="component" value="Unassembled WGS sequence"/>
</dbReference>
<dbReference type="SUPFAM" id="SSF46785">
    <property type="entry name" value="Winged helix' DNA-binding domain"/>
    <property type="match status" value="1"/>
</dbReference>
<gene>
    <name evidence="15" type="ORF">C8D85_0719</name>
</gene>
<dbReference type="InterPro" id="IPR032284">
    <property type="entry name" value="RecQ_Zn-bd"/>
</dbReference>
<dbReference type="Pfam" id="PF00271">
    <property type="entry name" value="Helicase_C"/>
    <property type="match status" value="1"/>
</dbReference>
<proteinExistence type="inferred from homology"/>
<dbReference type="GO" id="GO:0006310">
    <property type="term" value="P:DNA recombination"/>
    <property type="evidence" value="ECO:0007669"/>
    <property type="project" value="InterPro"/>
</dbReference>
<dbReference type="InterPro" id="IPR001650">
    <property type="entry name" value="Helicase_C-like"/>
</dbReference>
<sequence length="594" mass="65916">MSKPVKNDSVERIDPALEHALQRLGYSSFIGSQETCVRAVAEGEDVLALLPTGAGKSAIYQVASLAREGVGLVISPLIAIMQQQVEALQGLGIKAEFLNSTQNGAEQNDLYWRLRHNDVEILYMSPEKLLQSSVMGLLEDVPIACIAVDEAHCILRWGRNFRPEYAQLGCLKTVFPGAPIIALTGTLLPNKEQAIANALGLQAPRIVRESISRPNIQLKVSQKKRAKQQLLSFLMKDAVAQPGIVYCRARAKSEELASWLSSKGISATCYHASMNAESREAAHQCFAKGKVQVLVATTAYGMGVDLDHVRFVVHMDLPLSLENYVQEVGRAGRDGRAAQALLFYGLQDVMQTWQFVRQEQMEDEFWRLMSCLEHTDCRQNVLLEAFSESPKEACGLCDRCRSTSKQHNVTIAAQKLLSLVHHTRGVVPFAALIQALMGKRTKQVMNYRLEGHALFGTGAALDEIQWKSVVRSLLAKGYLFIQGLTPFSVGLGEECRALLRSEVQLLTTTDWFYPALKDTQEWVKPSGNWQKLLQWSVTNRASDYLTEKQLHAIFESNPTSIAALSRLTGLSKDILSKLNASDLFNEQVSEKLDV</sequence>
<protein>
    <recommendedName>
        <fullName evidence="11">ATP-dependent DNA helicase RecQ</fullName>
        <ecNumber evidence="10">5.6.2.4</ecNumber>
    </recommendedName>
    <alternativeName>
        <fullName evidence="12">DNA 3'-5' helicase RecQ</fullName>
    </alternativeName>
</protein>
<dbReference type="InterPro" id="IPR004589">
    <property type="entry name" value="DNA_helicase_ATP-dep_RecQ"/>
</dbReference>
<dbReference type="GO" id="GO:0005524">
    <property type="term" value="F:ATP binding"/>
    <property type="evidence" value="ECO:0007669"/>
    <property type="project" value="UniProtKB-KW"/>
</dbReference>
<dbReference type="EMBL" id="SNZA01000001">
    <property type="protein sequence ID" value="TDR15356.1"/>
    <property type="molecule type" value="Genomic_DNA"/>
</dbReference>
<evidence type="ECO:0000256" key="11">
    <source>
        <dbReference type="ARBA" id="ARBA00044535"/>
    </source>
</evidence>
<dbReference type="SMART" id="SM00956">
    <property type="entry name" value="RQC"/>
    <property type="match status" value="1"/>
</dbReference>
<keyword evidence="4" id="KW-0378">Hydrolase</keyword>
<dbReference type="InterPro" id="IPR027417">
    <property type="entry name" value="P-loop_NTPase"/>
</dbReference>
<dbReference type="RefSeq" id="WP_133559975.1">
    <property type="nucleotide sequence ID" value="NZ_SNZA01000001.1"/>
</dbReference>
<keyword evidence="16" id="KW-1185">Reference proteome</keyword>
<dbReference type="InterPro" id="IPR014001">
    <property type="entry name" value="Helicase_ATP-bd"/>
</dbReference>
<evidence type="ECO:0000256" key="3">
    <source>
        <dbReference type="ARBA" id="ARBA00022741"/>
    </source>
</evidence>
<dbReference type="GO" id="GO:0009378">
    <property type="term" value="F:four-way junction helicase activity"/>
    <property type="evidence" value="ECO:0007669"/>
    <property type="project" value="TreeGrafter"/>
</dbReference>
<keyword evidence="6" id="KW-0067">ATP-binding</keyword>
<feature type="domain" description="Helicase ATP-binding" evidence="13">
    <location>
        <begin position="37"/>
        <end position="205"/>
    </location>
</feature>
<dbReference type="PROSITE" id="PS51194">
    <property type="entry name" value="HELICASE_CTER"/>
    <property type="match status" value="1"/>
</dbReference>
<feature type="domain" description="Helicase C-terminal" evidence="14">
    <location>
        <begin position="226"/>
        <end position="383"/>
    </location>
</feature>
<dbReference type="GO" id="GO:0005737">
    <property type="term" value="C:cytoplasm"/>
    <property type="evidence" value="ECO:0007669"/>
    <property type="project" value="TreeGrafter"/>
</dbReference>
<comment type="catalytic activity">
    <reaction evidence="9">
        <text>Couples ATP hydrolysis with the unwinding of duplex DNA by translocating in the 3'-5' direction.</text>
        <dbReference type="EC" id="5.6.2.4"/>
    </reaction>
</comment>
<dbReference type="NCBIfam" id="TIGR00614">
    <property type="entry name" value="recQ_fam"/>
    <property type="match status" value="1"/>
</dbReference>
<dbReference type="InterPro" id="IPR011545">
    <property type="entry name" value="DEAD/DEAH_box_helicase_dom"/>
</dbReference>
<evidence type="ECO:0000256" key="7">
    <source>
        <dbReference type="ARBA" id="ARBA00023125"/>
    </source>
</evidence>
<comment type="caution">
    <text evidence="15">The sequence shown here is derived from an EMBL/GenBank/DDBJ whole genome shotgun (WGS) entry which is preliminary data.</text>
</comment>
<dbReference type="SMART" id="SM00490">
    <property type="entry name" value="HELICc"/>
    <property type="match status" value="1"/>
</dbReference>
<dbReference type="Pfam" id="PF00270">
    <property type="entry name" value="DEAD"/>
    <property type="match status" value="1"/>
</dbReference>
<dbReference type="CDD" id="cd17920">
    <property type="entry name" value="DEXHc_RecQ"/>
    <property type="match status" value="1"/>
</dbReference>
<evidence type="ECO:0000256" key="10">
    <source>
        <dbReference type="ARBA" id="ARBA00034808"/>
    </source>
</evidence>
<accession>A0A4R6X8F6</accession>
<evidence type="ECO:0000256" key="1">
    <source>
        <dbReference type="ARBA" id="ARBA00005446"/>
    </source>
</evidence>
<evidence type="ECO:0000256" key="12">
    <source>
        <dbReference type="ARBA" id="ARBA00044550"/>
    </source>
</evidence>
<dbReference type="Pfam" id="PF09382">
    <property type="entry name" value="RQC"/>
    <property type="match status" value="1"/>
</dbReference>
<reference evidence="15 16" key="1">
    <citation type="submission" date="2019-03" db="EMBL/GenBank/DDBJ databases">
        <title>Genomic Encyclopedia of Type Strains, Phase IV (KMG-IV): sequencing the most valuable type-strain genomes for metagenomic binning, comparative biology and taxonomic classification.</title>
        <authorList>
            <person name="Goeker M."/>
        </authorList>
    </citation>
    <scope>NUCLEOTIDE SEQUENCE [LARGE SCALE GENOMIC DNA]</scope>
    <source>
        <strain evidence="15 16">DSM 5604</strain>
    </source>
</reference>
<evidence type="ECO:0000259" key="13">
    <source>
        <dbReference type="PROSITE" id="PS51192"/>
    </source>
</evidence>
<dbReference type="InterPro" id="IPR036388">
    <property type="entry name" value="WH-like_DNA-bd_sf"/>
</dbReference>